<dbReference type="PANTHER" id="PTHR16861:SF4">
    <property type="entry name" value="SH3 DOMAIN PROTEIN (AFU_ORTHOLOGUE AFUA_1G13610)"/>
    <property type="match status" value="1"/>
</dbReference>
<evidence type="ECO:0000313" key="3">
    <source>
        <dbReference type="EMBL" id="THW07769.1"/>
    </source>
</evidence>
<dbReference type="Proteomes" id="UP000308014">
    <property type="component" value="Unassembled WGS sequence"/>
</dbReference>
<protein>
    <recommendedName>
        <fullName evidence="5">Peptidase A1 domain-containing protein</fullName>
    </recommendedName>
</protein>
<sequence>MLSLLTLGLLTQVCLASDYWISKWSETPGPWHALNVSWDNNPLQTFSMLPSLTKTSLLIAEDACSRQQSICPNQVQSGDWPMWTSSAAHEPYLKMDSNLFGADSWDDTFSSPLNVSGDGQWVHERGIIWNTDNDSAVLNDQAVTLTHNFTVNYPGREGYTMDTGFFSLYGAEKSATWLNATGSNVTQDLQLATVQNVSAASSLSYGLHIGSPSLNITPSLVLGGYDKSRCLVRHFNIGYGAEGRGWPFTTGGHNPVNASSNSRGGLLVNNAPLQVLANPGVPYMYLPRDSCDAIVEYLPVTFDPELGLYIWNTTDQHYTEITKKLAWLSFTFVSSPNTPKEAEVKIYVPFALLDLELDSPLTTSKTRYFPCSPFTPREGQPYHLGRAFLQATLLAQNWETNTTWLAQGPGPDPIEAPQPVTIDRDDTTISLVNWVRPWSDTWNTTIPYSDWSSLHDVKAPDSTSLSGGEIAGVVIGVVAAISIIAAAVFFIRRRRSKAEYGDVDLISFADSESGTPKAMELETKGPVEAASSHIYEVESEAALEAASSPIFEVDSPGKHSHVSELPFSPAKGYIAELDGGIAELPAHDVHSNLSLTLLSKCTMILKSRARFKERALASRSLWTMSSYSKPMCILMAGTTRIDAA</sequence>
<keyword evidence="1" id="KW-0472">Membrane</keyword>
<name>A0A4S8V8U0_AURPU</name>
<keyword evidence="1" id="KW-1133">Transmembrane helix</keyword>
<dbReference type="Gene3D" id="2.40.70.10">
    <property type="entry name" value="Acid Proteases"/>
    <property type="match status" value="1"/>
</dbReference>
<dbReference type="EMBL" id="QZAJ01000663">
    <property type="protein sequence ID" value="THW07769.1"/>
    <property type="molecule type" value="Genomic_DNA"/>
</dbReference>
<feature type="transmembrane region" description="Helical" evidence="1">
    <location>
        <begin position="470"/>
        <end position="491"/>
    </location>
</feature>
<evidence type="ECO:0000313" key="4">
    <source>
        <dbReference type="Proteomes" id="UP000308014"/>
    </source>
</evidence>
<feature type="chain" id="PRO_5020996644" description="Peptidase A1 domain-containing protein" evidence="2">
    <location>
        <begin position="17"/>
        <end position="644"/>
    </location>
</feature>
<keyword evidence="1" id="KW-0812">Transmembrane</keyword>
<gene>
    <name evidence="3" type="ORF">D6D24_09507</name>
</gene>
<dbReference type="InterPro" id="IPR021109">
    <property type="entry name" value="Peptidase_aspartic_dom_sf"/>
</dbReference>
<dbReference type="AlphaFoldDB" id="A0A4S8V8U0"/>
<comment type="caution">
    <text evidence="3">The sequence shown here is derived from an EMBL/GenBank/DDBJ whole genome shotgun (WGS) entry which is preliminary data.</text>
</comment>
<reference evidence="3 4" key="1">
    <citation type="submission" date="2018-10" db="EMBL/GenBank/DDBJ databases">
        <title>Fifty Aureobasidium pullulans genomes reveal a recombining polyextremotolerant generalist.</title>
        <authorList>
            <person name="Gostincar C."/>
            <person name="Turk M."/>
            <person name="Zajc J."/>
            <person name="Gunde-Cimerman N."/>
        </authorList>
    </citation>
    <scope>NUCLEOTIDE SEQUENCE [LARGE SCALE GENOMIC DNA]</scope>
    <source>
        <strain evidence="3 4">EXF-11318</strain>
    </source>
</reference>
<organism evidence="3 4">
    <name type="scientific">Aureobasidium pullulans</name>
    <name type="common">Black yeast</name>
    <name type="synonym">Pullularia pullulans</name>
    <dbReference type="NCBI Taxonomy" id="5580"/>
    <lineage>
        <taxon>Eukaryota</taxon>
        <taxon>Fungi</taxon>
        <taxon>Dikarya</taxon>
        <taxon>Ascomycota</taxon>
        <taxon>Pezizomycotina</taxon>
        <taxon>Dothideomycetes</taxon>
        <taxon>Dothideomycetidae</taxon>
        <taxon>Dothideales</taxon>
        <taxon>Saccotheciaceae</taxon>
        <taxon>Aureobasidium</taxon>
    </lineage>
</organism>
<evidence type="ECO:0008006" key="5">
    <source>
        <dbReference type="Google" id="ProtNLM"/>
    </source>
</evidence>
<dbReference type="SUPFAM" id="SSF50630">
    <property type="entry name" value="Acid proteases"/>
    <property type="match status" value="1"/>
</dbReference>
<keyword evidence="2" id="KW-0732">Signal</keyword>
<dbReference type="PANTHER" id="PTHR16861">
    <property type="entry name" value="GLYCOPROTEIN 38"/>
    <property type="match status" value="1"/>
</dbReference>
<feature type="signal peptide" evidence="2">
    <location>
        <begin position="1"/>
        <end position="16"/>
    </location>
</feature>
<evidence type="ECO:0000256" key="1">
    <source>
        <dbReference type="SAM" id="Phobius"/>
    </source>
</evidence>
<evidence type="ECO:0000256" key="2">
    <source>
        <dbReference type="SAM" id="SignalP"/>
    </source>
</evidence>
<proteinExistence type="predicted"/>
<accession>A0A4S8V8U0</accession>